<evidence type="ECO:0000313" key="2">
    <source>
        <dbReference type="EMBL" id="KAJ9144009.1"/>
    </source>
</evidence>
<evidence type="ECO:0000313" key="3">
    <source>
        <dbReference type="Proteomes" id="UP001174691"/>
    </source>
</evidence>
<feature type="compositionally biased region" description="Acidic residues" evidence="1">
    <location>
        <begin position="201"/>
        <end position="225"/>
    </location>
</feature>
<proteinExistence type="predicted"/>
<dbReference type="Proteomes" id="UP001174691">
    <property type="component" value="Unassembled WGS sequence"/>
</dbReference>
<protein>
    <submittedName>
        <fullName evidence="2">Uncharacterized protein</fullName>
    </submittedName>
</protein>
<evidence type="ECO:0000256" key="1">
    <source>
        <dbReference type="SAM" id="MobiDB-lite"/>
    </source>
</evidence>
<gene>
    <name evidence="2" type="ORF">NKR19_g6611</name>
</gene>
<keyword evidence="3" id="KW-1185">Reference proteome</keyword>
<reference evidence="2" key="1">
    <citation type="submission" date="2022-07" db="EMBL/GenBank/DDBJ databases">
        <title>Fungi with potential for degradation of polypropylene.</title>
        <authorList>
            <person name="Gostincar C."/>
        </authorList>
    </citation>
    <scope>NUCLEOTIDE SEQUENCE</scope>
    <source>
        <strain evidence="2">EXF-13287</strain>
    </source>
</reference>
<sequence length="281" mass="31840">MGRNKAQSKARKKSILGHPKRKPAQPAAAKWGIKIRLYNLLPRAGFNWACHHDVERFPGLRPTFVYRIQDALKGTYNPVNHRIFDYEMGRIIARATEVEDYSILDTDPAIFWQKVQRSFVGENSFATHRRMTPATLHAFVAYALEAREANTDNRPNAWGQMVRAIEAIDNMFQQDRDAETWTAYYERPSTARWAGPGSGKDDDENEAADDDQEMDEEEDSDEDEESTKVVKSQALVGEESDEDEEMGEPMEGVAGTAVHTCQTASQHAEDTFRAQLSKVNL</sequence>
<name>A0AA38RQC9_9PEZI</name>
<dbReference type="AlphaFoldDB" id="A0AA38RQC9"/>
<accession>A0AA38RQC9</accession>
<comment type="caution">
    <text evidence="2">The sequence shown here is derived from an EMBL/GenBank/DDBJ whole genome shotgun (WGS) entry which is preliminary data.</text>
</comment>
<organism evidence="2 3">
    <name type="scientific">Coniochaeta hoffmannii</name>
    <dbReference type="NCBI Taxonomy" id="91930"/>
    <lineage>
        <taxon>Eukaryota</taxon>
        <taxon>Fungi</taxon>
        <taxon>Dikarya</taxon>
        <taxon>Ascomycota</taxon>
        <taxon>Pezizomycotina</taxon>
        <taxon>Sordariomycetes</taxon>
        <taxon>Sordariomycetidae</taxon>
        <taxon>Coniochaetales</taxon>
        <taxon>Coniochaetaceae</taxon>
        <taxon>Coniochaeta</taxon>
    </lineage>
</organism>
<feature type="compositionally biased region" description="Basic residues" evidence="1">
    <location>
        <begin position="1"/>
        <end position="23"/>
    </location>
</feature>
<dbReference type="EMBL" id="JANBVN010000104">
    <property type="protein sequence ID" value="KAJ9144009.1"/>
    <property type="molecule type" value="Genomic_DNA"/>
</dbReference>
<feature type="region of interest" description="Disordered" evidence="1">
    <location>
        <begin position="1"/>
        <end position="28"/>
    </location>
</feature>
<feature type="compositionally biased region" description="Acidic residues" evidence="1">
    <location>
        <begin position="238"/>
        <end position="248"/>
    </location>
</feature>
<feature type="region of interest" description="Disordered" evidence="1">
    <location>
        <begin position="189"/>
        <end position="255"/>
    </location>
</feature>